<reference evidence="7" key="1">
    <citation type="submission" date="2022-11" db="EMBL/GenBank/DDBJ databases">
        <title>Biodiversity and phylogenetic relationships of bacteria.</title>
        <authorList>
            <person name="Machado R.A.R."/>
            <person name="Bhat A."/>
            <person name="Loulou A."/>
            <person name="Kallel S."/>
        </authorList>
    </citation>
    <scope>NUCLEOTIDE SEQUENCE</scope>
    <source>
        <strain evidence="7">K-TC2</strain>
    </source>
</reference>
<evidence type="ECO:0000256" key="2">
    <source>
        <dbReference type="ARBA" id="ARBA00022741"/>
    </source>
</evidence>
<evidence type="ECO:0000256" key="5">
    <source>
        <dbReference type="ARBA" id="ARBA00037066"/>
    </source>
</evidence>
<dbReference type="InterPro" id="IPR027417">
    <property type="entry name" value="P-loop_NTPase"/>
</dbReference>
<dbReference type="InterPro" id="IPR003439">
    <property type="entry name" value="ABC_transporter-like_ATP-bd"/>
</dbReference>
<dbReference type="Pfam" id="PF00005">
    <property type="entry name" value="ABC_tran"/>
    <property type="match status" value="1"/>
</dbReference>
<keyword evidence="2" id="KW-0547">Nucleotide-binding</keyword>
<dbReference type="Gene3D" id="3.40.50.300">
    <property type="entry name" value="P-loop containing nucleotide triphosphate hydrolases"/>
    <property type="match status" value="1"/>
</dbReference>
<gene>
    <name evidence="7" type="ORF">OSH07_01205</name>
</gene>
<dbReference type="EMBL" id="JAPKNK010000001">
    <property type="protein sequence ID" value="MCX5567802.1"/>
    <property type="molecule type" value="Genomic_DNA"/>
</dbReference>
<dbReference type="GO" id="GO:0005524">
    <property type="term" value="F:ATP binding"/>
    <property type="evidence" value="ECO:0007669"/>
    <property type="project" value="UniProtKB-KW"/>
</dbReference>
<evidence type="ECO:0000259" key="6">
    <source>
        <dbReference type="PROSITE" id="PS50893"/>
    </source>
</evidence>
<evidence type="ECO:0000256" key="3">
    <source>
        <dbReference type="ARBA" id="ARBA00022840"/>
    </source>
</evidence>
<dbReference type="PANTHER" id="PTHR42794:SF1">
    <property type="entry name" value="HEMIN IMPORT ATP-BINDING PROTEIN HMUV"/>
    <property type="match status" value="1"/>
</dbReference>
<organism evidence="7 8">
    <name type="scientific">Kaistia nematophila</name>
    <dbReference type="NCBI Taxonomy" id="2994654"/>
    <lineage>
        <taxon>Bacteria</taxon>
        <taxon>Pseudomonadati</taxon>
        <taxon>Pseudomonadota</taxon>
        <taxon>Alphaproteobacteria</taxon>
        <taxon>Hyphomicrobiales</taxon>
        <taxon>Kaistiaceae</taxon>
        <taxon>Kaistia</taxon>
    </lineage>
</organism>
<dbReference type="GO" id="GO:0016887">
    <property type="term" value="F:ATP hydrolysis activity"/>
    <property type="evidence" value="ECO:0007669"/>
    <property type="project" value="InterPro"/>
</dbReference>
<feature type="domain" description="ABC transporter" evidence="6">
    <location>
        <begin position="2"/>
        <end position="240"/>
    </location>
</feature>
<protein>
    <submittedName>
        <fullName evidence="7">Heme ABC transporter ATP-binding protein</fullName>
    </submittedName>
</protein>
<dbReference type="PANTHER" id="PTHR42794">
    <property type="entry name" value="HEMIN IMPORT ATP-BINDING PROTEIN HMUV"/>
    <property type="match status" value="1"/>
</dbReference>
<dbReference type="NCBIfam" id="NF010068">
    <property type="entry name" value="PRK13548.1"/>
    <property type="match status" value="1"/>
</dbReference>
<proteinExistence type="predicted"/>
<dbReference type="RefSeq" id="WP_266336779.1">
    <property type="nucleotide sequence ID" value="NZ_JAPKNK010000001.1"/>
</dbReference>
<evidence type="ECO:0000313" key="8">
    <source>
        <dbReference type="Proteomes" id="UP001144805"/>
    </source>
</evidence>
<evidence type="ECO:0000256" key="1">
    <source>
        <dbReference type="ARBA" id="ARBA00022448"/>
    </source>
</evidence>
<accession>A0A9X3DZM2</accession>
<sequence length="261" mass="27539">MLEVEALTVRAGQRAILDNVSLRVKPGELTAVVGPNGAGKSTILKAVTGELRSASGSIRLDGRNLSAYRPYELAQRRAVLPQASSLAFPFTVHEVVRLGTSGALNPAARAARVAAALSRVDLNGFGGRFFQELSGGEQQRVHLARVLCQVWEPVVAGVPRYLFLDEPTASLDLRHQLLTLDTARSFARAGGGVVAILHDLNLAALYADKILVVSAGRIAASGTPREVLTDAMMRSVFGVSVHVGGVPTDAPFILPHSAHAA</sequence>
<comment type="function">
    <text evidence="5">Part of the ABC transporter complex HmuTUV involved in hemin import. Responsible for energy coupling to the transport system.</text>
</comment>
<keyword evidence="3 7" id="KW-0067">ATP-binding</keyword>
<dbReference type="SMART" id="SM00382">
    <property type="entry name" value="AAA"/>
    <property type="match status" value="1"/>
</dbReference>
<keyword evidence="4" id="KW-1278">Translocase</keyword>
<dbReference type="CDD" id="cd03214">
    <property type="entry name" value="ABC_Iron-Siderophores_B12_Hemin"/>
    <property type="match status" value="1"/>
</dbReference>
<name>A0A9X3DZM2_9HYPH</name>
<comment type="caution">
    <text evidence="7">The sequence shown here is derived from an EMBL/GenBank/DDBJ whole genome shotgun (WGS) entry which is preliminary data.</text>
</comment>
<dbReference type="AlphaFoldDB" id="A0A9X3DZM2"/>
<dbReference type="PROSITE" id="PS50893">
    <property type="entry name" value="ABC_TRANSPORTER_2"/>
    <property type="match status" value="1"/>
</dbReference>
<dbReference type="Proteomes" id="UP001144805">
    <property type="component" value="Unassembled WGS sequence"/>
</dbReference>
<evidence type="ECO:0000256" key="4">
    <source>
        <dbReference type="ARBA" id="ARBA00022967"/>
    </source>
</evidence>
<dbReference type="SUPFAM" id="SSF52540">
    <property type="entry name" value="P-loop containing nucleoside triphosphate hydrolases"/>
    <property type="match status" value="1"/>
</dbReference>
<dbReference type="InterPro" id="IPR003593">
    <property type="entry name" value="AAA+_ATPase"/>
</dbReference>
<keyword evidence="1" id="KW-0813">Transport</keyword>
<evidence type="ECO:0000313" key="7">
    <source>
        <dbReference type="EMBL" id="MCX5567802.1"/>
    </source>
</evidence>
<keyword evidence="8" id="KW-1185">Reference proteome</keyword>